<accession>A0ABU6RVB2</accession>
<sequence length="228" mass="25623">YFLIDDKLVRFSLRTNEEVDLAIYQQVHNPDIHLMELFSILVDVAERSSFGHANDTQSTDPARGLIRGMMIDLNVTPEESMNASNSARNMGLGGSMEEEVESHQRAAAAEDPMAESFFMDHVFSDEEINSIVSSEAEAAEMNYFTGSSIALTQPAISKKYDCPTHFSLLNLDAMNEQVPYGQGGPDDDPTTEFEVGQEFQNKEAVMMAIRMYSIKRARLTINYWRVTN</sequence>
<evidence type="ECO:0000313" key="1">
    <source>
        <dbReference type="EMBL" id="MED6127568.1"/>
    </source>
</evidence>
<proteinExistence type="predicted"/>
<keyword evidence="2" id="KW-1185">Reference proteome</keyword>
<protein>
    <submittedName>
        <fullName evidence="1">Uncharacterized protein</fullName>
    </submittedName>
</protein>
<dbReference type="Proteomes" id="UP001341840">
    <property type="component" value="Unassembled WGS sequence"/>
</dbReference>
<feature type="non-terminal residue" evidence="1">
    <location>
        <position position="1"/>
    </location>
</feature>
<organism evidence="1 2">
    <name type="scientific">Stylosanthes scabra</name>
    <dbReference type="NCBI Taxonomy" id="79078"/>
    <lineage>
        <taxon>Eukaryota</taxon>
        <taxon>Viridiplantae</taxon>
        <taxon>Streptophyta</taxon>
        <taxon>Embryophyta</taxon>
        <taxon>Tracheophyta</taxon>
        <taxon>Spermatophyta</taxon>
        <taxon>Magnoliopsida</taxon>
        <taxon>eudicotyledons</taxon>
        <taxon>Gunneridae</taxon>
        <taxon>Pentapetalae</taxon>
        <taxon>rosids</taxon>
        <taxon>fabids</taxon>
        <taxon>Fabales</taxon>
        <taxon>Fabaceae</taxon>
        <taxon>Papilionoideae</taxon>
        <taxon>50 kb inversion clade</taxon>
        <taxon>dalbergioids sensu lato</taxon>
        <taxon>Dalbergieae</taxon>
        <taxon>Pterocarpus clade</taxon>
        <taxon>Stylosanthes</taxon>
    </lineage>
</organism>
<name>A0ABU6RVB2_9FABA</name>
<comment type="caution">
    <text evidence="1">The sequence shown here is derived from an EMBL/GenBank/DDBJ whole genome shotgun (WGS) entry which is preliminary data.</text>
</comment>
<gene>
    <name evidence="1" type="ORF">PIB30_089244</name>
</gene>
<dbReference type="EMBL" id="JASCZI010031867">
    <property type="protein sequence ID" value="MED6127568.1"/>
    <property type="molecule type" value="Genomic_DNA"/>
</dbReference>
<evidence type="ECO:0000313" key="2">
    <source>
        <dbReference type="Proteomes" id="UP001341840"/>
    </source>
</evidence>
<reference evidence="1 2" key="1">
    <citation type="journal article" date="2023" name="Plants (Basel)">
        <title>Bridging the Gap: Combining Genomics and Transcriptomics Approaches to Understand Stylosanthes scabra, an Orphan Legume from the Brazilian Caatinga.</title>
        <authorList>
            <person name="Ferreira-Neto J.R.C."/>
            <person name="da Silva M.D."/>
            <person name="Binneck E."/>
            <person name="de Melo N.F."/>
            <person name="da Silva R.H."/>
            <person name="de Melo A.L.T.M."/>
            <person name="Pandolfi V."/>
            <person name="Bustamante F.O."/>
            <person name="Brasileiro-Vidal A.C."/>
            <person name="Benko-Iseppon A.M."/>
        </authorList>
    </citation>
    <scope>NUCLEOTIDE SEQUENCE [LARGE SCALE GENOMIC DNA]</scope>
    <source>
        <tissue evidence="1">Leaves</tissue>
    </source>
</reference>